<protein>
    <recommendedName>
        <fullName evidence="3">DUF4371 domain-containing protein</fullName>
    </recommendedName>
</protein>
<gene>
    <name evidence="1" type="ORF">AVEN_261001_1</name>
</gene>
<evidence type="ECO:0000313" key="2">
    <source>
        <dbReference type="Proteomes" id="UP000499080"/>
    </source>
</evidence>
<accession>A0A4Y2KZ86</accession>
<dbReference type="OrthoDB" id="7699621at2759"/>
<keyword evidence="2" id="KW-1185">Reference proteome</keyword>
<evidence type="ECO:0008006" key="3">
    <source>
        <dbReference type="Google" id="ProtNLM"/>
    </source>
</evidence>
<dbReference type="AlphaFoldDB" id="A0A4Y2KZ86"/>
<sequence>MNSVYCLPGKLFAHTQSESKSSLMRRECFTKWKKSRRRLKEHGNPLNHNNCFLRKNLEASLGKRGIDKGLQEEIEKEESHWTAILHSIVYVILHLAKQRSSLRDSNETLDFSDPSCGKFLNPIELVSLSTSTSGTYPSP</sequence>
<evidence type="ECO:0000313" key="1">
    <source>
        <dbReference type="EMBL" id="GBN07602.1"/>
    </source>
</evidence>
<dbReference type="Proteomes" id="UP000499080">
    <property type="component" value="Unassembled WGS sequence"/>
</dbReference>
<name>A0A4Y2KZ86_ARAVE</name>
<dbReference type="EMBL" id="BGPR01005171">
    <property type="protein sequence ID" value="GBN07602.1"/>
    <property type="molecule type" value="Genomic_DNA"/>
</dbReference>
<reference evidence="1 2" key="1">
    <citation type="journal article" date="2019" name="Sci. Rep.">
        <title>Orb-weaving spider Araneus ventricosus genome elucidates the spidroin gene catalogue.</title>
        <authorList>
            <person name="Kono N."/>
            <person name="Nakamura H."/>
            <person name="Ohtoshi R."/>
            <person name="Moran D.A.P."/>
            <person name="Shinohara A."/>
            <person name="Yoshida Y."/>
            <person name="Fujiwara M."/>
            <person name="Mori M."/>
            <person name="Tomita M."/>
            <person name="Arakawa K."/>
        </authorList>
    </citation>
    <scope>NUCLEOTIDE SEQUENCE [LARGE SCALE GENOMIC DNA]</scope>
</reference>
<proteinExistence type="predicted"/>
<organism evidence="1 2">
    <name type="scientific">Araneus ventricosus</name>
    <name type="common">Orbweaver spider</name>
    <name type="synonym">Epeira ventricosa</name>
    <dbReference type="NCBI Taxonomy" id="182803"/>
    <lineage>
        <taxon>Eukaryota</taxon>
        <taxon>Metazoa</taxon>
        <taxon>Ecdysozoa</taxon>
        <taxon>Arthropoda</taxon>
        <taxon>Chelicerata</taxon>
        <taxon>Arachnida</taxon>
        <taxon>Araneae</taxon>
        <taxon>Araneomorphae</taxon>
        <taxon>Entelegynae</taxon>
        <taxon>Araneoidea</taxon>
        <taxon>Araneidae</taxon>
        <taxon>Araneus</taxon>
    </lineage>
</organism>
<comment type="caution">
    <text evidence="1">The sequence shown here is derived from an EMBL/GenBank/DDBJ whole genome shotgun (WGS) entry which is preliminary data.</text>
</comment>